<organism evidence="3 4">
    <name type="scientific">Prevotella aff. ruminicola Tc2-24</name>
    <dbReference type="NCBI Taxonomy" id="81582"/>
    <lineage>
        <taxon>Bacteria</taxon>
        <taxon>Pseudomonadati</taxon>
        <taxon>Bacteroidota</taxon>
        <taxon>Bacteroidia</taxon>
        <taxon>Bacteroidales</taxon>
        <taxon>Prevotellaceae</taxon>
        <taxon>Prevotella</taxon>
    </lineage>
</organism>
<dbReference type="AlphaFoldDB" id="A0A1I0P5B0"/>
<keyword evidence="4" id="KW-1185">Reference proteome</keyword>
<name>A0A1I0P5B0_9BACT</name>
<evidence type="ECO:0000313" key="4">
    <source>
        <dbReference type="Proteomes" id="UP000199373"/>
    </source>
</evidence>
<feature type="coiled-coil region" evidence="1">
    <location>
        <begin position="156"/>
        <end position="183"/>
    </location>
</feature>
<feature type="transmembrane region" description="Helical" evidence="2">
    <location>
        <begin position="73"/>
        <end position="91"/>
    </location>
</feature>
<dbReference type="EMBL" id="FOIQ01000003">
    <property type="protein sequence ID" value="SEW09522.1"/>
    <property type="molecule type" value="Genomic_DNA"/>
</dbReference>
<keyword evidence="2" id="KW-0812">Transmembrane</keyword>
<protein>
    <submittedName>
        <fullName evidence="3">Uncharacterized protein</fullName>
    </submittedName>
</protein>
<proteinExistence type="predicted"/>
<reference evidence="3 4" key="1">
    <citation type="submission" date="2016-10" db="EMBL/GenBank/DDBJ databases">
        <authorList>
            <person name="de Groot N.N."/>
        </authorList>
    </citation>
    <scope>NUCLEOTIDE SEQUENCE [LARGE SCALE GENOMIC DNA]</scope>
    <source>
        <strain evidence="3 4">TC2-24</strain>
    </source>
</reference>
<evidence type="ECO:0000313" key="3">
    <source>
        <dbReference type="EMBL" id="SEW09522.1"/>
    </source>
</evidence>
<gene>
    <name evidence="3" type="ORF">SAMN04487850_1607</name>
</gene>
<dbReference type="Proteomes" id="UP000199373">
    <property type="component" value="Unassembled WGS sequence"/>
</dbReference>
<sequence>MIHYTKAYIKSLLDKYMDGMTTLEEEDILVGYFRGEDIPQEWEDYRQLFLEIEQTSAVSPETVAPQSRASRRWIGWSVAAAVVAGVLYLAIPSEQTASPDKQVLVAQTDTAVVSPIQQTDTTSLRQEEVQPMQSKKKGLRKVQPTIHDYDKVYTQMAQVVKEQQEAEQQLTECQMEVIEAQLAAYGYIPVTQEDGTIIYINEQTDYYAYEE</sequence>
<keyword evidence="2" id="KW-1133">Transmembrane helix</keyword>
<evidence type="ECO:0000256" key="2">
    <source>
        <dbReference type="SAM" id="Phobius"/>
    </source>
</evidence>
<dbReference type="RefSeq" id="WP_091902135.1">
    <property type="nucleotide sequence ID" value="NZ_FOIQ01000003.1"/>
</dbReference>
<evidence type="ECO:0000256" key="1">
    <source>
        <dbReference type="SAM" id="Coils"/>
    </source>
</evidence>
<keyword evidence="1" id="KW-0175">Coiled coil</keyword>
<accession>A0A1I0P5B0</accession>
<keyword evidence="2" id="KW-0472">Membrane</keyword>